<dbReference type="Gene3D" id="1.10.260.40">
    <property type="entry name" value="lambda repressor-like DNA-binding domains"/>
    <property type="match status" value="1"/>
</dbReference>
<dbReference type="CDD" id="cd00093">
    <property type="entry name" value="HTH_XRE"/>
    <property type="match status" value="1"/>
</dbReference>
<evidence type="ECO:0008006" key="2">
    <source>
        <dbReference type="Google" id="ProtNLM"/>
    </source>
</evidence>
<name>A0A0F8XAI9_9ZZZZ</name>
<feature type="non-terminal residue" evidence="1">
    <location>
        <position position="1"/>
    </location>
</feature>
<protein>
    <recommendedName>
        <fullName evidence="2">HTH cro/C1-type domain-containing protein</fullName>
    </recommendedName>
</protein>
<dbReference type="EMBL" id="LAZR01064213">
    <property type="protein sequence ID" value="KKK57965.1"/>
    <property type="molecule type" value="Genomic_DNA"/>
</dbReference>
<evidence type="ECO:0000313" key="1">
    <source>
        <dbReference type="EMBL" id="KKK57965.1"/>
    </source>
</evidence>
<dbReference type="GO" id="GO:0003677">
    <property type="term" value="F:DNA binding"/>
    <property type="evidence" value="ECO:0007669"/>
    <property type="project" value="InterPro"/>
</dbReference>
<accession>A0A0F8XAI9</accession>
<sequence>SEVEDLKDLIRESGLSNDGFARACGINKRTLRYWLSGKHKYNYRDQFTMEALASCKEKPECPDCGLTCDC</sequence>
<dbReference type="InterPro" id="IPR001387">
    <property type="entry name" value="Cro/C1-type_HTH"/>
</dbReference>
<organism evidence="1">
    <name type="scientific">marine sediment metagenome</name>
    <dbReference type="NCBI Taxonomy" id="412755"/>
    <lineage>
        <taxon>unclassified sequences</taxon>
        <taxon>metagenomes</taxon>
        <taxon>ecological metagenomes</taxon>
    </lineage>
</organism>
<reference evidence="1" key="1">
    <citation type="journal article" date="2015" name="Nature">
        <title>Complex archaea that bridge the gap between prokaryotes and eukaryotes.</title>
        <authorList>
            <person name="Spang A."/>
            <person name="Saw J.H."/>
            <person name="Jorgensen S.L."/>
            <person name="Zaremba-Niedzwiedzka K."/>
            <person name="Martijn J."/>
            <person name="Lind A.E."/>
            <person name="van Eijk R."/>
            <person name="Schleper C."/>
            <person name="Guy L."/>
            <person name="Ettema T.J."/>
        </authorList>
    </citation>
    <scope>NUCLEOTIDE SEQUENCE</scope>
</reference>
<dbReference type="SUPFAM" id="SSF47413">
    <property type="entry name" value="lambda repressor-like DNA-binding domains"/>
    <property type="match status" value="1"/>
</dbReference>
<comment type="caution">
    <text evidence="1">The sequence shown here is derived from an EMBL/GenBank/DDBJ whole genome shotgun (WGS) entry which is preliminary data.</text>
</comment>
<gene>
    <name evidence="1" type="ORF">LCGC14_3049160</name>
</gene>
<dbReference type="AlphaFoldDB" id="A0A0F8XAI9"/>
<dbReference type="InterPro" id="IPR010982">
    <property type="entry name" value="Lambda_DNA-bd_dom_sf"/>
</dbReference>
<proteinExistence type="predicted"/>